<dbReference type="PANTHER" id="PTHR35568">
    <property type="entry name" value="TRANSCRIPTIONAL REGULATOR DAUR"/>
    <property type="match status" value="1"/>
</dbReference>
<gene>
    <name evidence="3" type="ORF">BXY41_104209</name>
</gene>
<keyword evidence="4" id="KW-1185">Reference proteome</keyword>
<feature type="domain" description="Transcriptional regulator DauR-like HTH" evidence="2">
    <location>
        <begin position="148"/>
        <end position="209"/>
    </location>
</feature>
<protein>
    <submittedName>
        <fullName evidence="3">Putative transcriptional regulator YheO</fullName>
    </submittedName>
</protein>
<dbReference type="InterPro" id="IPR039446">
    <property type="entry name" value="DauR-like"/>
</dbReference>
<feature type="domain" description="YheO-like" evidence="1">
    <location>
        <begin position="5"/>
        <end position="119"/>
    </location>
</feature>
<dbReference type="OrthoDB" id="9796595at2"/>
<dbReference type="EMBL" id="PTJA01000004">
    <property type="protein sequence ID" value="PPK81407.1"/>
    <property type="molecule type" value="Genomic_DNA"/>
</dbReference>
<dbReference type="Pfam" id="PF13309">
    <property type="entry name" value="HTH_22"/>
    <property type="match status" value="1"/>
</dbReference>
<organism evidence="3 4">
    <name type="scientific">Lacrimispora xylanisolvens</name>
    <dbReference type="NCBI Taxonomy" id="384636"/>
    <lineage>
        <taxon>Bacteria</taxon>
        <taxon>Bacillati</taxon>
        <taxon>Bacillota</taxon>
        <taxon>Clostridia</taxon>
        <taxon>Lachnospirales</taxon>
        <taxon>Lachnospiraceae</taxon>
        <taxon>Lacrimispora</taxon>
    </lineage>
</organism>
<accession>A0A2S6HUA5</accession>
<dbReference type="PANTHER" id="PTHR35568:SF1">
    <property type="entry name" value="TRANSCRIPTIONAL REGULATOR DAUR"/>
    <property type="match status" value="1"/>
</dbReference>
<dbReference type="AlphaFoldDB" id="A0A2S6HUA5"/>
<evidence type="ECO:0000259" key="2">
    <source>
        <dbReference type="Pfam" id="PF13309"/>
    </source>
</evidence>
<evidence type="ECO:0000313" key="4">
    <source>
        <dbReference type="Proteomes" id="UP000237749"/>
    </source>
</evidence>
<dbReference type="Pfam" id="PF08348">
    <property type="entry name" value="PAS_6"/>
    <property type="match status" value="1"/>
</dbReference>
<dbReference type="Proteomes" id="UP000237749">
    <property type="component" value="Unassembled WGS sequence"/>
</dbReference>
<dbReference type="RefSeq" id="WP_104436500.1">
    <property type="nucleotide sequence ID" value="NZ_PTJA01000004.1"/>
</dbReference>
<dbReference type="InterPro" id="IPR013559">
    <property type="entry name" value="YheO"/>
</dbReference>
<comment type="caution">
    <text evidence="3">The sequence shown here is derived from an EMBL/GenBank/DDBJ whole genome shotgun (WGS) entry which is preliminary data.</text>
</comment>
<proteinExistence type="predicted"/>
<evidence type="ECO:0000313" key="3">
    <source>
        <dbReference type="EMBL" id="PPK81407.1"/>
    </source>
</evidence>
<reference evidence="3 4" key="1">
    <citation type="submission" date="2018-02" db="EMBL/GenBank/DDBJ databases">
        <title>Genomic Encyclopedia of Archaeal and Bacterial Type Strains, Phase II (KMG-II): from individual species to whole genera.</title>
        <authorList>
            <person name="Goeker M."/>
        </authorList>
    </citation>
    <scope>NUCLEOTIDE SEQUENCE [LARGE SCALE GENOMIC DNA]</scope>
    <source>
        <strain evidence="3 4">DSM 3808</strain>
    </source>
</reference>
<evidence type="ECO:0000259" key="1">
    <source>
        <dbReference type="Pfam" id="PF08348"/>
    </source>
</evidence>
<name>A0A2S6HUA5_9FIRM</name>
<dbReference type="InterPro" id="IPR039445">
    <property type="entry name" value="DauR-like_HTH"/>
</dbReference>
<sequence length="216" mass="23847">MDSKLQLLTQIAQGVAVHFGSQCEVVIHDLRGENMESSIVFIENGQVSNRKIGDGPSEIVLETLKKDPDLLKDRLSYLTRTEDGRILKSSTMYIRGNDNTVDYILGLNYDITGLLTIENAVKSLISTGETAGDHNREPKKITHNVNDLLDTLIEQSVALVGKPVALMSKDDKVQAIQYLNDAGAFLITKSGDKVSSYFGISKFTLYSYMDANKEKA</sequence>